<dbReference type="PROSITE" id="PS50404">
    <property type="entry name" value="GST_NTER"/>
    <property type="match status" value="1"/>
</dbReference>
<sequence length="198" mass="21572">MILRSSPPSPFGRKVKIAAHLLGIIDQIEIVRTDTTADDDPIRGLNPLGKIPALELDDGRVLYDSRVIIEYLDHLTGGGMLIPVDPVERFDALTGQALADGLMDAALLQIYEVRMRDESERSAKWLALQAGKVKRALAHLEAAPPPAVPNVFSVATACALGYLDLRFEGAWRKDHPTLVQWLDAFAATTPAFGATRAH</sequence>
<dbReference type="SUPFAM" id="SSF47616">
    <property type="entry name" value="GST C-terminal domain-like"/>
    <property type="match status" value="1"/>
</dbReference>
<comment type="caution">
    <text evidence="2">The sequence shown here is derived from an EMBL/GenBank/DDBJ whole genome shotgun (WGS) entry which is preliminary data.</text>
</comment>
<keyword evidence="3" id="KW-1185">Reference proteome</keyword>
<name>A0A4Q9GBS8_9HYPH</name>
<dbReference type="GO" id="GO:0005737">
    <property type="term" value="C:cytoplasm"/>
    <property type="evidence" value="ECO:0007669"/>
    <property type="project" value="TreeGrafter"/>
</dbReference>
<organism evidence="2 3">
    <name type="scientific">Hansschlegelia quercus</name>
    <dbReference type="NCBI Taxonomy" id="2528245"/>
    <lineage>
        <taxon>Bacteria</taxon>
        <taxon>Pseudomonadati</taxon>
        <taxon>Pseudomonadota</taxon>
        <taxon>Alphaproteobacteria</taxon>
        <taxon>Hyphomicrobiales</taxon>
        <taxon>Methylopilaceae</taxon>
        <taxon>Hansschlegelia</taxon>
    </lineage>
</organism>
<dbReference type="Gene3D" id="3.40.30.10">
    <property type="entry name" value="Glutaredoxin"/>
    <property type="match status" value="1"/>
</dbReference>
<dbReference type="PANTHER" id="PTHR43968:SF6">
    <property type="entry name" value="GLUTATHIONE S-TRANSFERASE OMEGA"/>
    <property type="match status" value="1"/>
</dbReference>
<evidence type="ECO:0000259" key="1">
    <source>
        <dbReference type="PROSITE" id="PS50404"/>
    </source>
</evidence>
<dbReference type="SUPFAM" id="SSF52833">
    <property type="entry name" value="Thioredoxin-like"/>
    <property type="match status" value="1"/>
</dbReference>
<dbReference type="Pfam" id="PF13409">
    <property type="entry name" value="GST_N_2"/>
    <property type="match status" value="1"/>
</dbReference>
<dbReference type="RefSeq" id="WP_131004237.1">
    <property type="nucleotide sequence ID" value="NZ_SIUB01000007.1"/>
</dbReference>
<feature type="domain" description="GST N-terminal" evidence="1">
    <location>
        <begin position="1"/>
        <end position="80"/>
    </location>
</feature>
<dbReference type="InterPro" id="IPR036249">
    <property type="entry name" value="Thioredoxin-like_sf"/>
</dbReference>
<reference evidence="2 3" key="1">
    <citation type="submission" date="2019-02" db="EMBL/GenBank/DDBJ databases">
        <title>Hansschlegelia quercus sp. nov., a novel methylotrophic bacterium from buds of oak (Quercus robur L.).</title>
        <authorList>
            <person name="Agafonova N.V."/>
            <person name="Kaparullina E.N."/>
            <person name="Grouzdev D.S."/>
            <person name="Doronina N.V."/>
        </authorList>
    </citation>
    <scope>NUCLEOTIDE SEQUENCE [LARGE SCALE GENOMIC DNA]</scope>
    <source>
        <strain evidence="2 3">Dub</strain>
    </source>
</reference>
<dbReference type="AlphaFoldDB" id="A0A4Q9GBS8"/>
<dbReference type="Gene3D" id="1.20.1050.10">
    <property type="match status" value="1"/>
</dbReference>
<protein>
    <submittedName>
        <fullName evidence="2">Glutathione S-transferase</fullName>
    </submittedName>
</protein>
<keyword evidence="2" id="KW-0808">Transferase</keyword>
<dbReference type="Proteomes" id="UP000291613">
    <property type="component" value="Unassembled WGS sequence"/>
</dbReference>
<evidence type="ECO:0000313" key="2">
    <source>
        <dbReference type="EMBL" id="TBN48600.1"/>
    </source>
</evidence>
<accession>A0A4Q9GBS8</accession>
<gene>
    <name evidence="2" type="ORF">EYR15_13480</name>
</gene>
<proteinExistence type="predicted"/>
<dbReference type="PANTHER" id="PTHR43968">
    <property type="match status" value="1"/>
</dbReference>
<dbReference type="GO" id="GO:0016740">
    <property type="term" value="F:transferase activity"/>
    <property type="evidence" value="ECO:0007669"/>
    <property type="project" value="UniProtKB-KW"/>
</dbReference>
<evidence type="ECO:0000313" key="3">
    <source>
        <dbReference type="Proteomes" id="UP000291613"/>
    </source>
</evidence>
<dbReference type="CDD" id="cd03205">
    <property type="entry name" value="GST_C_6"/>
    <property type="match status" value="1"/>
</dbReference>
<dbReference type="InterPro" id="IPR036282">
    <property type="entry name" value="Glutathione-S-Trfase_C_sf"/>
</dbReference>
<dbReference type="InterPro" id="IPR004045">
    <property type="entry name" value="Glutathione_S-Trfase_N"/>
</dbReference>
<dbReference type="EMBL" id="SIUB01000007">
    <property type="protein sequence ID" value="TBN48600.1"/>
    <property type="molecule type" value="Genomic_DNA"/>
</dbReference>
<dbReference type="InterPro" id="IPR050983">
    <property type="entry name" value="GST_Omega/HSP26"/>
</dbReference>
<dbReference type="OrthoDB" id="9795329at2"/>
<dbReference type="CDD" id="cd03049">
    <property type="entry name" value="GST_N_3"/>
    <property type="match status" value="1"/>
</dbReference>